<dbReference type="PANTHER" id="PTHR10628:SF30">
    <property type="entry name" value="EXO-ALPHA-SIALIDASE"/>
    <property type="match status" value="1"/>
</dbReference>
<dbReference type="InterPro" id="IPR023364">
    <property type="entry name" value="Trans_sialidase_dom3"/>
</dbReference>
<proteinExistence type="inferred from homology"/>
<feature type="domain" description="Sialidase" evidence="4">
    <location>
        <begin position="194"/>
        <end position="425"/>
    </location>
</feature>
<dbReference type="InterPro" id="IPR036278">
    <property type="entry name" value="Sialidase_sf"/>
</dbReference>
<dbReference type="Proteomes" id="UP001595969">
    <property type="component" value="Unassembled WGS sequence"/>
</dbReference>
<reference evidence="6" key="1">
    <citation type="journal article" date="2019" name="Int. J. Syst. Evol. Microbiol.">
        <title>The Global Catalogue of Microorganisms (GCM) 10K type strain sequencing project: providing services to taxonomists for standard genome sequencing and annotation.</title>
        <authorList>
            <consortium name="The Broad Institute Genomics Platform"/>
            <consortium name="The Broad Institute Genome Sequencing Center for Infectious Disease"/>
            <person name="Wu L."/>
            <person name="Ma J."/>
        </authorList>
    </citation>
    <scope>NUCLEOTIDE SEQUENCE [LARGE SCALE GENOMIC DNA]</scope>
    <source>
        <strain evidence="6">CGMCC 1.19032</strain>
    </source>
</reference>
<gene>
    <name evidence="5" type="ORF">ACFO5I_08735</name>
</gene>
<dbReference type="Gene3D" id="2.120.10.10">
    <property type="match status" value="1"/>
</dbReference>
<dbReference type="EMBL" id="JBHSGS010000047">
    <property type="protein sequence ID" value="MFC4719810.1"/>
    <property type="molecule type" value="Genomic_DNA"/>
</dbReference>
<keyword evidence="6" id="KW-1185">Reference proteome</keyword>
<dbReference type="Gene3D" id="2.40.220.10">
    <property type="entry name" value="Intramolecular Trans-sialidase, Domain 3"/>
    <property type="match status" value="1"/>
</dbReference>
<sequence length="453" mass="50844">MLVEEFQPIALFSPGEGNSQAFRIPALIQTKRGTLIAAGDARLVSQRDNPNEIKNVIRRSFDNGKTWGDYQTTIEYFGNLGLHGPAAIDCALLQDQVTERIWSLYCHTPGGVGAFSSWAGRGFDEKGRKILYNRHLYPYILAEDGKVYTKEAETLTDYTVNGDGQVFKSGKKLGSIYDKFDETKDWFLYETPTSYLQFIYSDDEGATWSKAIDINKQVKEEWMSFIGAGPGIGIQLTKGPQKGRLLFPIYFMNRAGFFSCSVIYSDDHGATWQRGASPNDQRSFELKAISAESLGQELKRYELTESQLFEKNDGTLVVYMRNHFGKGCVAKSESTDGGITWQELTFVPELVNPVCQFSLLKDSTALSDDRNALLFLGPNSTTERENGLLRISLDEGKTWPIAKEIASGSFIYSSMTKLKDGQLGILYETQFEQDGLIRLMFTKLAIDTLIEDR</sequence>
<dbReference type="PANTHER" id="PTHR10628">
    <property type="entry name" value="SIALIDASE"/>
    <property type="match status" value="1"/>
</dbReference>
<evidence type="ECO:0000256" key="1">
    <source>
        <dbReference type="ARBA" id="ARBA00000427"/>
    </source>
</evidence>
<organism evidence="5 6">
    <name type="scientific">Enterococcus lemanii</name>
    <dbReference type="NCBI Taxonomy" id="1159752"/>
    <lineage>
        <taxon>Bacteria</taxon>
        <taxon>Bacillati</taxon>
        <taxon>Bacillota</taxon>
        <taxon>Bacilli</taxon>
        <taxon>Lactobacillales</taxon>
        <taxon>Enterococcaceae</taxon>
        <taxon>Enterococcus</taxon>
    </lineage>
</organism>
<comment type="similarity">
    <text evidence="2">Belongs to the glycosyl hydrolase 33 family.</text>
</comment>
<comment type="catalytic activity">
    <reaction evidence="1">
        <text>Hydrolysis of alpha-(2-&gt;3)-, alpha-(2-&gt;6)-, alpha-(2-&gt;8)- glycosidic linkages of terminal sialic acid residues in oligosaccharides, glycoproteins, glycolipids, colominic acid and synthetic substrates.</text>
        <dbReference type="EC" id="3.2.1.18"/>
    </reaction>
</comment>
<dbReference type="EC" id="3.2.1.18" evidence="3"/>
<dbReference type="SUPFAM" id="SSF50939">
    <property type="entry name" value="Sialidases"/>
    <property type="match status" value="1"/>
</dbReference>
<dbReference type="RefSeq" id="WP_204654968.1">
    <property type="nucleotide sequence ID" value="NZ_JAFBFD010000047.1"/>
</dbReference>
<comment type="caution">
    <text evidence="5">The sequence shown here is derived from an EMBL/GenBank/DDBJ whole genome shotgun (WGS) entry which is preliminary data.</text>
</comment>
<evidence type="ECO:0000313" key="6">
    <source>
        <dbReference type="Proteomes" id="UP001595969"/>
    </source>
</evidence>
<dbReference type="CDD" id="cd15482">
    <property type="entry name" value="Sialidase_non-viral"/>
    <property type="match status" value="1"/>
</dbReference>
<evidence type="ECO:0000313" key="5">
    <source>
        <dbReference type="EMBL" id="MFC4719810.1"/>
    </source>
</evidence>
<evidence type="ECO:0000256" key="3">
    <source>
        <dbReference type="ARBA" id="ARBA00012733"/>
    </source>
</evidence>
<dbReference type="InterPro" id="IPR026856">
    <property type="entry name" value="Sialidase_fam"/>
</dbReference>
<dbReference type="Pfam" id="PF13088">
    <property type="entry name" value="BNR_2"/>
    <property type="match status" value="1"/>
</dbReference>
<accession>A0ABV9MYD8</accession>
<name>A0ABV9MYD8_9ENTE</name>
<dbReference type="InterPro" id="IPR011040">
    <property type="entry name" value="Sialidase"/>
</dbReference>
<evidence type="ECO:0000259" key="4">
    <source>
        <dbReference type="Pfam" id="PF13088"/>
    </source>
</evidence>
<protein>
    <recommendedName>
        <fullName evidence="3">exo-alpha-sialidase</fullName>
        <ecNumber evidence="3">3.2.1.18</ecNumber>
    </recommendedName>
</protein>
<evidence type="ECO:0000256" key="2">
    <source>
        <dbReference type="ARBA" id="ARBA00009348"/>
    </source>
</evidence>